<evidence type="ECO:0000256" key="1">
    <source>
        <dbReference type="ARBA" id="ARBA00001946"/>
    </source>
</evidence>
<evidence type="ECO:0000256" key="8">
    <source>
        <dbReference type="ARBA" id="ARBA00022842"/>
    </source>
</evidence>
<evidence type="ECO:0000256" key="12">
    <source>
        <dbReference type="RuleBase" id="RU003784"/>
    </source>
</evidence>
<keyword evidence="7 10" id="KW-0067">ATP-binding</keyword>
<dbReference type="Pfam" id="PF01715">
    <property type="entry name" value="IPPT"/>
    <property type="match status" value="1"/>
</dbReference>
<evidence type="ECO:0000256" key="10">
    <source>
        <dbReference type="HAMAP-Rule" id="MF_00185"/>
    </source>
</evidence>
<reference evidence="15" key="1">
    <citation type="journal article" date="2019" name="Int. J. Syst. Evol. Microbiol.">
        <title>The Global Catalogue of Microorganisms (GCM) 10K type strain sequencing project: providing services to taxonomists for standard genome sequencing and annotation.</title>
        <authorList>
            <consortium name="The Broad Institute Genomics Platform"/>
            <consortium name="The Broad Institute Genome Sequencing Center for Infectious Disease"/>
            <person name="Wu L."/>
            <person name="Ma J."/>
        </authorList>
    </citation>
    <scope>NUCLEOTIDE SEQUENCE [LARGE SCALE GENOMIC DNA]</scope>
    <source>
        <strain evidence="15">CGMCC 4.7106</strain>
    </source>
</reference>
<accession>A0ABW5D5R7</accession>
<dbReference type="NCBIfam" id="TIGR00174">
    <property type="entry name" value="miaA"/>
    <property type="match status" value="1"/>
</dbReference>
<feature type="binding site" evidence="10">
    <location>
        <begin position="14"/>
        <end position="19"/>
    </location>
    <ligand>
        <name>substrate</name>
    </ligand>
</feature>
<dbReference type="Proteomes" id="UP001597375">
    <property type="component" value="Unassembled WGS sequence"/>
</dbReference>
<comment type="similarity">
    <text evidence="3 10 13">Belongs to the IPP transferase family.</text>
</comment>
<evidence type="ECO:0000256" key="9">
    <source>
        <dbReference type="ARBA" id="ARBA00049563"/>
    </source>
</evidence>
<proteinExistence type="inferred from homology"/>
<comment type="caution">
    <text evidence="14">The sequence shown here is derived from an EMBL/GenBank/DDBJ whole genome shotgun (WGS) entry which is preliminary data.</text>
</comment>
<evidence type="ECO:0000256" key="11">
    <source>
        <dbReference type="RuleBase" id="RU003783"/>
    </source>
</evidence>
<dbReference type="GO" id="GO:0052381">
    <property type="term" value="F:tRNA dimethylallyltransferase activity"/>
    <property type="evidence" value="ECO:0007669"/>
    <property type="project" value="UniProtKB-EC"/>
</dbReference>
<dbReference type="PANTHER" id="PTHR11088">
    <property type="entry name" value="TRNA DIMETHYLALLYLTRANSFERASE"/>
    <property type="match status" value="1"/>
</dbReference>
<feature type="site" description="Interaction with substrate tRNA" evidence="10">
    <location>
        <position position="125"/>
    </location>
</feature>
<keyword evidence="8 10" id="KW-0460">Magnesium</keyword>
<dbReference type="SUPFAM" id="SSF52540">
    <property type="entry name" value="P-loop containing nucleoside triphosphate hydrolases"/>
    <property type="match status" value="1"/>
</dbReference>
<dbReference type="InterPro" id="IPR018022">
    <property type="entry name" value="IPT"/>
</dbReference>
<comment type="catalytic activity">
    <reaction evidence="9 10 11">
        <text>adenosine(37) in tRNA + dimethylallyl diphosphate = N(6)-dimethylallyladenosine(37) in tRNA + diphosphate</text>
        <dbReference type="Rhea" id="RHEA:26482"/>
        <dbReference type="Rhea" id="RHEA-COMP:10162"/>
        <dbReference type="Rhea" id="RHEA-COMP:10375"/>
        <dbReference type="ChEBI" id="CHEBI:33019"/>
        <dbReference type="ChEBI" id="CHEBI:57623"/>
        <dbReference type="ChEBI" id="CHEBI:74411"/>
        <dbReference type="ChEBI" id="CHEBI:74415"/>
        <dbReference type="EC" id="2.5.1.75"/>
    </reaction>
</comment>
<comment type="subunit">
    <text evidence="10">Monomer.</text>
</comment>
<evidence type="ECO:0000256" key="13">
    <source>
        <dbReference type="RuleBase" id="RU003785"/>
    </source>
</evidence>
<gene>
    <name evidence="10 14" type="primary">miaA</name>
    <name evidence="14" type="ORF">ACFSSA_03715</name>
</gene>
<evidence type="ECO:0000256" key="7">
    <source>
        <dbReference type="ARBA" id="ARBA00022840"/>
    </source>
</evidence>
<comment type="cofactor">
    <cofactor evidence="1 10">
        <name>Mg(2+)</name>
        <dbReference type="ChEBI" id="CHEBI:18420"/>
    </cofactor>
</comment>
<name>A0ABW5D5R7_9BACT</name>
<dbReference type="PANTHER" id="PTHR11088:SF60">
    <property type="entry name" value="TRNA DIMETHYLALLYLTRANSFERASE"/>
    <property type="match status" value="1"/>
</dbReference>
<comment type="function">
    <text evidence="2 10 12">Catalyzes the transfer of a dimethylallyl group onto the adenine at position 37 in tRNAs that read codons beginning with uridine, leading to the formation of N6-(dimethylallyl)adenosine (i(6)A).</text>
</comment>
<evidence type="ECO:0000313" key="15">
    <source>
        <dbReference type="Proteomes" id="UP001597375"/>
    </source>
</evidence>
<feature type="binding site" evidence="10">
    <location>
        <begin position="12"/>
        <end position="19"/>
    </location>
    <ligand>
        <name>ATP</name>
        <dbReference type="ChEBI" id="CHEBI:30616"/>
    </ligand>
</feature>
<keyword evidence="15" id="KW-1185">Reference proteome</keyword>
<evidence type="ECO:0000256" key="4">
    <source>
        <dbReference type="ARBA" id="ARBA00022679"/>
    </source>
</evidence>
<keyword evidence="5 10" id="KW-0819">tRNA processing</keyword>
<dbReference type="EC" id="2.5.1.75" evidence="10"/>
<evidence type="ECO:0000256" key="5">
    <source>
        <dbReference type="ARBA" id="ARBA00022694"/>
    </source>
</evidence>
<evidence type="ECO:0000256" key="2">
    <source>
        <dbReference type="ARBA" id="ARBA00003213"/>
    </source>
</evidence>
<comment type="caution">
    <text evidence="10">Lacks conserved residue(s) required for the propagation of feature annotation.</text>
</comment>
<dbReference type="HAMAP" id="MF_00185">
    <property type="entry name" value="IPP_trans"/>
    <property type="match status" value="1"/>
</dbReference>
<keyword evidence="6 10" id="KW-0547">Nucleotide-binding</keyword>
<dbReference type="RefSeq" id="WP_386818429.1">
    <property type="nucleotide sequence ID" value="NZ_JBHUIT010000002.1"/>
</dbReference>
<evidence type="ECO:0000256" key="6">
    <source>
        <dbReference type="ARBA" id="ARBA00022741"/>
    </source>
</evidence>
<organism evidence="14 15">
    <name type="scientific">Luteolibacter algae</name>
    <dbReference type="NCBI Taxonomy" id="454151"/>
    <lineage>
        <taxon>Bacteria</taxon>
        <taxon>Pseudomonadati</taxon>
        <taxon>Verrucomicrobiota</taxon>
        <taxon>Verrucomicrobiia</taxon>
        <taxon>Verrucomicrobiales</taxon>
        <taxon>Verrucomicrobiaceae</taxon>
        <taxon>Luteolibacter</taxon>
    </lineage>
</organism>
<sequence>MSELPAPIYVCGATASGKTSHALACAAEHDGEIVNADAYQLFRGIEVISAAPSDEEKSVVPHHLFGILEPGVHCDAGKYSEMAAPVIADIQARGKVPIVVGGSGLYLKFLTHGASPLPKGDEALRAEMDKKPVAELLEELEKLDPVEAAQVNRQNHRYVSRSLEICLLTGGKVSALRDGWERKTREKEALLKGVWLVRERAELHERIARRSREMLASGAIEEVAKLAGIHGNWEKAIGVKEIRQHLAGEISRDQCEELIIFATRQYAKRQETWFKREKWLKRIEL</sequence>
<dbReference type="Gene3D" id="1.10.20.140">
    <property type="match status" value="1"/>
</dbReference>
<dbReference type="Gene3D" id="3.40.50.300">
    <property type="entry name" value="P-loop containing nucleotide triphosphate hydrolases"/>
    <property type="match status" value="1"/>
</dbReference>
<keyword evidence="4 10" id="KW-0808">Transferase</keyword>
<evidence type="ECO:0000313" key="14">
    <source>
        <dbReference type="EMBL" id="MFD2255774.1"/>
    </source>
</evidence>
<dbReference type="InterPro" id="IPR027417">
    <property type="entry name" value="P-loop_NTPase"/>
</dbReference>
<evidence type="ECO:0000256" key="3">
    <source>
        <dbReference type="ARBA" id="ARBA00005842"/>
    </source>
</evidence>
<dbReference type="EMBL" id="JBHUIT010000002">
    <property type="protein sequence ID" value="MFD2255774.1"/>
    <property type="molecule type" value="Genomic_DNA"/>
</dbReference>
<protein>
    <recommendedName>
        <fullName evidence="10">tRNA dimethylallyltransferase</fullName>
        <ecNumber evidence="10">2.5.1.75</ecNumber>
    </recommendedName>
    <alternativeName>
        <fullName evidence="10">Dimethylallyl diphosphate:tRNA dimethylallyltransferase</fullName>
        <shortName evidence="10">DMAPP:tRNA dimethylallyltransferase</shortName>
        <shortName evidence="10">DMATase</shortName>
    </alternativeName>
    <alternativeName>
        <fullName evidence="10">Isopentenyl-diphosphate:tRNA isopentenyltransferase</fullName>
        <shortName evidence="10">IPP transferase</shortName>
        <shortName evidence="10">IPPT</shortName>
        <shortName evidence="10">IPTase</shortName>
    </alternativeName>
</protein>
<feature type="site" description="Interaction with substrate tRNA" evidence="10">
    <location>
        <position position="103"/>
    </location>
</feature>
<dbReference type="InterPro" id="IPR039657">
    <property type="entry name" value="Dimethylallyltransferase"/>
</dbReference>